<reference evidence="5 6" key="1">
    <citation type="submission" date="2019-07" db="EMBL/GenBank/DDBJ databases">
        <title>Whole genome shotgun sequence of Cellulomonas composti NBRC 100758.</title>
        <authorList>
            <person name="Hosoyama A."/>
            <person name="Uohara A."/>
            <person name="Ohji S."/>
            <person name="Ichikawa N."/>
        </authorList>
    </citation>
    <scope>NUCLEOTIDE SEQUENCE [LARGE SCALE GENOMIC DNA]</scope>
    <source>
        <strain evidence="5 6">NBRC 100758</strain>
    </source>
</reference>
<dbReference type="GO" id="GO:0003677">
    <property type="term" value="F:DNA binding"/>
    <property type="evidence" value="ECO:0007669"/>
    <property type="project" value="UniProtKB-KW"/>
</dbReference>
<evidence type="ECO:0000259" key="4">
    <source>
        <dbReference type="PROSITE" id="PS00622"/>
    </source>
</evidence>
<evidence type="ECO:0000313" key="5">
    <source>
        <dbReference type="EMBL" id="GEL96014.1"/>
    </source>
</evidence>
<organism evidence="5 6">
    <name type="scientific">Cellulomonas composti</name>
    <dbReference type="NCBI Taxonomy" id="266130"/>
    <lineage>
        <taxon>Bacteria</taxon>
        <taxon>Bacillati</taxon>
        <taxon>Actinomycetota</taxon>
        <taxon>Actinomycetes</taxon>
        <taxon>Micrococcales</taxon>
        <taxon>Cellulomonadaceae</taxon>
        <taxon>Cellulomonas</taxon>
    </lineage>
</organism>
<evidence type="ECO:0000313" key="6">
    <source>
        <dbReference type="Proteomes" id="UP000321720"/>
    </source>
</evidence>
<dbReference type="Proteomes" id="UP000321720">
    <property type="component" value="Unassembled WGS sequence"/>
</dbReference>
<gene>
    <name evidence="5" type="ORF">CCO02nite_26720</name>
</gene>
<dbReference type="Pfam" id="PF00196">
    <property type="entry name" value="GerE"/>
    <property type="match status" value="1"/>
</dbReference>
<sequence>MDEQRATGEGAEPLLVAVTGGPPLVRHGVAVQLRALGVEVVAESAPPPPLPPHVALVLIADGAIESLLDDITTYLRAGADLVVLVPDDADAPVPAATLVAHGHPVRRGRLHVIALDEDCDAAAVVAALRPGNVVVPRMTRTERAVHALLARGLSNAGIARELSLSPKTVEGAVSAVFDKLGLARDDSARNRRVEAAMRWAPAPLRPTESRVRRVV</sequence>
<name>A0A511JDF9_9CELL</name>
<protein>
    <recommendedName>
        <fullName evidence="4">HTH luxR-type domain-containing protein</fullName>
    </recommendedName>
</protein>
<keyword evidence="2" id="KW-0238">DNA-binding</keyword>
<keyword evidence="6" id="KW-1185">Reference proteome</keyword>
<dbReference type="PRINTS" id="PR00038">
    <property type="entry name" value="HTHLUXR"/>
</dbReference>
<dbReference type="AlphaFoldDB" id="A0A511JDF9"/>
<dbReference type="InterPro" id="IPR036388">
    <property type="entry name" value="WH-like_DNA-bd_sf"/>
</dbReference>
<evidence type="ECO:0000256" key="2">
    <source>
        <dbReference type="ARBA" id="ARBA00023125"/>
    </source>
</evidence>
<dbReference type="SUPFAM" id="SSF46894">
    <property type="entry name" value="C-terminal effector domain of the bipartite response regulators"/>
    <property type="match status" value="1"/>
</dbReference>
<dbReference type="RefSeq" id="WP_146843639.1">
    <property type="nucleotide sequence ID" value="NZ_BJWG01000013.1"/>
</dbReference>
<dbReference type="OrthoDB" id="3197423at2"/>
<keyword evidence="3" id="KW-0804">Transcription</keyword>
<dbReference type="SMART" id="SM00421">
    <property type="entry name" value="HTH_LUXR"/>
    <property type="match status" value="1"/>
</dbReference>
<evidence type="ECO:0000256" key="3">
    <source>
        <dbReference type="ARBA" id="ARBA00023163"/>
    </source>
</evidence>
<dbReference type="Gene3D" id="1.10.10.10">
    <property type="entry name" value="Winged helix-like DNA-binding domain superfamily/Winged helix DNA-binding domain"/>
    <property type="match status" value="1"/>
</dbReference>
<dbReference type="PANTHER" id="PTHR44688">
    <property type="entry name" value="DNA-BINDING TRANSCRIPTIONAL ACTIVATOR DEVR_DOSR"/>
    <property type="match status" value="1"/>
</dbReference>
<dbReference type="PROSITE" id="PS00622">
    <property type="entry name" value="HTH_LUXR_1"/>
    <property type="match status" value="1"/>
</dbReference>
<comment type="caution">
    <text evidence="5">The sequence shown here is derived from an EMBL/GenBank/DDBJ whole genome shotgun (WGS) entry which is preliminary data.</text>
</comment>
<accession>A0A511JDF9</accession>
<dbReference type="PANTHER" id="PTHR44688:SF16">
    <property type="entry name" value="DNA-BINDING TRANSCRIPTIONAL ACTIVATOR DEVR_DOSR"/>
    <property type="match status" value="1"/>
</dbReference>
<evidence type="ECO:0000256" key="1">
    <source>
        <dbReference type="ARBA" id="ARBA00023015"/>
    </source>
</evidence>
<dbReference type="EMBL" id="BJWG01000013">
    <property type="protein sequence ID" value="GEL96014.1"/>
    <property type="molecule type" value="Genomic_DNA"/>
</dbReference>
<dbReference type="InterPro" id="IPR016032">
    <property type="entry name" value="Sig_transdc_resp-reg_C-effctor"/>
</dbReference>
<proteinExistence type="predicted"/>
<dbReference type="GO" id="GO:0006355">
    <property type="term" value="P:regulation of DNA-templated transcription"/>
    <property type="evidence" value="ECO:0007669"/>
    <property type="project" value="InterPro"/>
</dbReference>
<keyword evidence="1" id="KW-0805">Transcription regulation</keyword>
<dbReference type="InterPro" id="IPR000792">
    <property type="entry name" value="Tscrpt_reg_LuxR_C"/>
</dbReference>
<feature type="domain" description="HTH luxR-type" evidence="4">
    <location>
        <begin position="152"/>
        <end position="179"/>
    </location>
</feature>